<evidence type="ECO:0000256" key="1">
    <source>
        <dbReference type="SAM" id="MobiDB-lite"/>
    </source>
</evidence>
<comment type="caution">
    <text evidence="3">The sequence shown here is derived from an EMBL/GenBank/DDBJ whole genome shotgun (WGS) entry which is preliminary data.</text>
</comment>
<keyword evidence="4" id="KW-1185">Reference proteome</keyword>
<dbReference type="RefSeq" id="WP_105037743.1">
    <property type="nucleotide sequence ID" value="NZ_PPSL01000001.1"/>
</dbReference>
<feature type="transmembrane region" description="Helical" evidence="2">
    <location>
        <begin position="52"/>
        <end position="70"/>
    </location>
</feature>
<protein>
    <submittedName>
        <fullName evidence="3">Uncharacterized protein</fullName>
    </submittedName>
</protein>
<accession>A0A2S7T0X6</accession>
<feature type="compositionally biased region" description="Acidic residues" evidence="1">
    <location>
        <begin position="82"/>
        <end position="94"/>
    </location>
</feature>
<keyword evidence="2" id="KW-1133">Transmembrane helix</keyword>
<proteinExistence type="predicted"/>
<evidence type="ECO:0000313" key="4">
    <source>
        <dbReference type="Proteomes" id="UP000239872"/>
    </source>
</evidence>
<evidence type="ECO:0000256" key="2">
    <source>
        <dbReference type="SAM" id="Phobius"/>
    </source>
</evidence>
<dbReference type="Proteomes" id="UP000239872">
    <property type="component" value="Unassembled WGS sequence"/>
</dbReference>
<name>A0A2S7T0X6_9BACT</name>
<reference evidence="3 4" key="1">
    <citation type="submission" date="2018-01" db="EMBL/GenBank/DDBJ databases">
        <title>A novel member of the phylum Bacteroidetes isolated from glacier ice.</title>
        <authorList>
            <person name="Liu Q."/>
            <person name="Xin Y.-H."/>
        </authorList>
    </citation>
    <scope>NUCLEOTIDE SEQUENCE [LARGE SCALE GENOMIC DNA]</scope>
    <source>
        <strain evidence="3 4">RB1R16</strain>
    </source>
</reference>
<keyword evidence="2" id="KW-0812">Transmembrane</keyword>
<dbReference type="EMBL" id="PPSL01000001">
    <property type="protein sequence ID" value="PQJ12859.1"/>
    <property type="molecule type" value="Genomic_DNA"/>
</dbReference>
<sequence>MTLVDFLFMLIAKFIDMAPGKHTELKDKASLWYTNMKTDPKYAKYAEYMDHWMFQVFLCFAFLFSVKSIARWMVADNNPGATDDDDSDDEEEFEEWQRQKKSKAQKFSLS</sequence>
<organism evidence="3 4">
    <name type="scientific">Flavipsychrobacter stenotrophus</name>
    <dbReference type="NCBI Taxonomy" id="2077091"/>
    <lineage>
        <taxon>Bacteria</taxon>
        <taxon>Pseudomonadati</taxon>
        <taxon>Bacteroidota</taxon>
        <taxon>Chitinophagia</taxon>
        <taxon>Chitinophagales</taxon>
        <taxon>Chitinophagaceae</taxon>
        <taxon>Flavipsychrobacter</taxon>
    </lineage>
</organism>
<keyword evidence="2" id="KW-0472">Membrane</keyword>
<feature type="region of interest" description="Disordered" evidence="1">
    <location>
        <begin position="78"/>
        <end position="110"/>
    </location>
</feature>
<dbReference type="AlphaFoldDB" id="A0A2S7T0X6"/>
<evidence type="ECO:0000313" key="3">
    <source>
        <dbReference type="EMBL" id="PQJ12859.1"/>
    </source>
</evidence>
<gene>
    <name evidence="3" type="ORF">CJD36_003700</name>
</gene>